<dbReference type="Proteomes" id="UP000604243">
    <property type="component" value="Unassembled WGS sequence"/>
</dbReference>
<gene>
    <name evidence="4" type="ORF">GCM10010082_23300</name>
</gene>
<evidence type="ECO:0000259" key="3">
    <source>
        <dbReference type="PROSITE" id="PS51186"/>
    </source>
</evidence>
<comment type="caution">
    <text evidence="4">The sequence shown here is derived from an EMBL/GenBank/DDBJ whole genome shotgun (WGS) entry which is preliminary data.</text>
</comment>
<protein>
    <submittedName>
        <fullName evidence="4">N-acetyltransferase</fullName>
    </submittedName>
</protein>
<name>A0ABQ3FLA5_9GAMM</name>
<sequence length="195" mass="22343">MIETDRRVMTGVCSVLKSSEEKNVAMTFRTCGPEDVLEVATIGRETYRQTFEGHYDADVMAKYLDHAFHPDTVANELGHPQSDFWLLETKGHVAGYLKMNRGLAQTEPQEEGGIEIERIYLLQQFQGQGFGRALFDKAMGFARASNSRFVWLGVWENNYRALEFYRSMGFEITGTHDFRMGEVVDTDYIMRLTLS</sequence>
<accession>A0ABQ3FLA5</accession>
<dbReference type="Pfam" id="PF00583">
    <property type="entry name" value="Acetyltransf_1"/>
    <property type="match status" value="1"/>
</dbReference>
<evidence type="ECO:0000313" key="5">
    <source>
        <dbReference type="Proteomes" id="UP000604243"/>
    </source>
</evidence>
<keyword evidence="2" id="KW-0012">Acyltransferase</keyword>
<keyword evidence="1" id="KW-0808">Transferase</keyword>
<dbReference type="InterPro" id="IPR050832">
    <property type="entry name" value="Bact_Acetyltransf"/>
</dbReference>
<reference evidence="5" key="1">
    <citation type="journal article" date="2019" name="Int. J. Syst. Evol. Microbiol.">
        <title>The Global Catalogue of Microorganisms (GCM) 10K type strain sequencing project: providing services to taxonomists for standard genome sequencing and annotation.</title>
        <authorList>
            <consortium name="The Broad Institute Genomics Platform"/>
            <consortium name="The Broad Institute Genome Sequencing Center for Infectious Disease"/>
            <person name="Wu L."/>
            <person name="Ma J."/>
        </authorList>
    </citation>
    <scope>NUCLEOTIDE SEQUENCE [LARGE SCALE GENOMIC DNA]</scope>
    <source>
        <strain evidence="5">KCTC 42082</strain>
    </source>
</reference>
<dbReference type="Gene3D" id="3.40.630.30">
    <property type="match status" value="1"/>
</dbReference>
<keyword evidence="5" id="KW-1185">Reference proteome</keyword>
<dbReference type="InterPro" id="IPR016181">
    <property type="entry name" value="Acyl_CoA_acyltransferase"/>
</dbReference>
<organism evidence="4 5">
    <name type="scientific">Kushneria pakistanensis</name>
    <dbReference type="NCBI Taxonomy" id="1508770"/>
    <lineage>
        <taxon>Bacteria</taxon>
        <taxon>Pseudomonadati</taxon>
        <taxon>Pseudomonadota</taxon>
        <taxon>Gammaproteobacteria</taxon>
        <taxon>Oceanospirillales</taxon>
        <taxon>Halomonadaceae</taxon>
        <taxon>Kushneria</taxon>
    </lineage>
</organism>
<dbReference type="PANTHER" id="PTHR43877">
    <property type="entry name" value="AMINOALKYLPHOSPHONATE N-ACETYLTRANSFERASE-RELATED-RELATED"/>
    <property type="match status" value="1"/>
</dbReference>
<dbReference type="InterPro" id="IPR000182">
    <property type="entry name" value="GNAT_dom"/>
</dbReference>
<dbReference type="CDD" id="cd04301">
    <property type="entry name" value="NAT_SF"/>
    <property type="match status" value="1"/>
</dbReference>
<dbReference type="PROSITE" id="PS51186">
    <property type="entry name" value="GNAT"/>
    <property type="match status" value="1"/>
</dbReference>
<dbReference type="EMBL" id="BMZM01000003">
    <property type="protein sequence ID" value="GHC29037.1"/>
    <property type="molecule type" value="Genomic_DNA"/>
</dbReference>
<evidence type="ECO:0000256" key="2">
    <source>
        <dbReference type="ARBA" id="ARBA00023315"/>
    </source>
</evidence>
<feature type="domain" description="N-acetyltransferase" evidence="3">
    <location>
        <begin position="26"/>
        <end position="195"/>
    </location>
</feature>
<dbReference type="PANTHER" id="PTHR43877:SF2">
    <property type="entry name" value="AMINOALKYLPHOSPHONATE N-ACETYLTRANSFERASE-RELATED"/>
    <property type="match status" value="1"/>
</dbReference>
<dbReference type="SUPFAM" id="SSF55729">
    <property type="entry name" value="Acyl-CoA N-acyltransferases (Nat)"/>
    <property type="match status" value="1"/>
</dbReference>
<proteinExistence type="predicted"/>
<evidence type="ECO:0000313" key="4">
    <source>
        <dbReference type="EMBL" id="GHC29037.1"/>
    </source>
</evidence>
<evidence type="ECO:0000256" key="1">
    <source>
        <dbReference type="ARBA" id="ARBA00022679"/>
    </source>
</evidence>